<dbReference type="Proteomes" id="UP000623467">
    <property type="component" value="Unassembled WGS sequence"/>
</dbReference>
<feature type="domain" description="Protein kinase" evidence="1">
    <location>
        <begin position="197"/>
        <end position="460"/>
    </location>
</feature>
<dbReference type="InterPro" id="IPR008271">
    <property type="entry name" value="Ser/Thr_kinase_AS"/>
</dbReference>
<dbReference type="EMBL" id="JACAZH010000013">
    <property type="protein sequence ID" value="KAF7351293.1"/>
    <property type="molecule type" value="Genomic_DNA"/>
</dbReference>
<dbReference type="PROSITE" id="PS50011">
    <property type="entry name" value="PROTEIN_KINASE_DOM"/>
    <property type="match status" value="1"/>
</dbReference>
<dbReference type="AlphaFoldDB" id="A0A8H6Y113"/>
<dbReference type="PANTHER" id="PTHR44329:SF214">
    <property type="entry name" value="PROTEIN KINASE DOMAIN-CONTAINING PROTEIN"/>
    <property type="match status" value="1"/>
</dbReference>
<dbReference type="Pfam" id="PF07714">
    <property type="entry name" value="PK_Tyr_Ser-Thr"/>
    <property type="match status" value="1"/>
</dbReference>
<dbReference type="PROSITE" id="PS00108">
    <property type="entry name" value="PROTEIN_KINASE_ST"/>
    <property type="match status" value="1"/>
</dbReference>
<dbReference type="GO" id="GO:0004674">
    <property type="term" value="F:protein serine/threonine kinase activity"/>
    <property type="evidence" value="ECO:0007669"/>
    <property type="project" value="TreeGrafter"/>
</dbReference>
<evidence type="ECO:0000259" key="1">
    <source>
        <dbReference type="PROSITE" id="PS50011"/>
    </source>
</evidence>
<comment type="caution">
    <text evidence="2">The sequence shown here is derived from an EMBL/GenBank/DDBJ whole genome shotgun (WGS) entry which is preliminary data.</text>
</comment>
<dbReference type="InterPro" id="IPR051681">
    <property type="entry name" value="Ser/Thr_Kinases-Pseudokinases"/>
</dbReference>
<dbReference type="Gene3D" id="1.10.510.10">
    <property type="entry name" value="Transferase(Phosphotransferase) domain 1"/>
    <property type="match status" value="1"/>
</dbReference>
<keyword evidence="2" id="KW-0418">Kinase</keyword>
<evidence type="ECO:0000313" key="3">
    <source>
        <dbReference type="Proteomes" id="UP000623467"/>
    </source>
</evidence>
<organism evidence="2 3">
    <name type="scientific">Mycena sanguinolenta</name>
    <dbReference type="NCBI Taxonomy" id="230812"/>
    <lineage>
        <taxon>Eukaryota</taxon>
        <taxon>Fungi</taxon>
        <taxon>Dikarya</taxon>
        <taxon>Basidiomycota</taxon>
        <taxon>Agaricomycotina</taxon>
        <taxon>Agaricomycetes</taxon>
        <taxon>Agaricomycetidae</taxon>
        <taxon>Agaricales</taxon>
        <taxon>Marasmiineae</taxon>
        <taxon>Mycenaceae</taxon>
        <taxon>Mycena</taxon>
    </lineage>
</organism>
<dbReference type="InterPro" id="IPR011009">
    <property type="entry name" value="Kinase-like_dom_sf"/>
</dbReference>
<proteinExistence type="predicted"/>
<dbReference type="GO" id="GO:0005524">
    <property type="term" value="F:ATP binding"/>
    <property type="evidence" value="ECO:0007669"/>
    <property type="project" value="InterPro"/>
</dbReference>
<dbReference type="SMART" id="SM00220">
    <property type="entry name" value="S_TKc"/>
    <property type="match status" value="1"/>
</dbReference>
<gene>
    <name evidence="2" type="ORF">MSAN_01560800</name>
</gene>
<dbReference type="InterPro" id="IPR000719">
    <property type="entry name" value="Prot_kinase_dom"/>
</dbReference>
<accession>A0A8H6Y113</accession>
<name>A0A8H6Y113_9AGAR</name>
<keyword evidence="2" id="KW-0808">Transferase</keyword>
<keyword evidence="3" id="KW-1185">Reference proteome</keyword>
<dbReference type="OrthoDB" id="122279at2759"/>
<dbReference type="SUPFAM" id="SSF56112">
    <property type="entry name" value="Protein kinase-like (PK-like)"/>
    <property type="match status" value="1"/>
</dbReference>
<protein>
    <submittedName>
        <fullName evidence="2">Protein kinase domain-containing protein</fullName>
    </submittedName>
</protein>
<reference evidence="2" key="1">
    <citation type="submission" date="2020-05" db="EMBL/GenBank/DDBJ databases">
        <title>Mycena genomes resolve the evolution of fungal bioluminescence.</title>
        <authorList>
            <person name="Tsai I.J."/>
        </authorList>
    </citation>
    <scope>NUCLEOTIDE SEQUENCE</scope>
    <source>
        <strain evidence="2">160909Yilan</strain>
    </source>
</reference>
<sequence>MVHLEEPSSWSGPSGSSSIALSRTTILEWVEKTWMESLGLQLPLDFIIYVFSLPLQLSHRKIAEIQFMVQEWMQWDILESLANYHSIVKTLFGIVKHALMRDSLWISHIIAKEILECLSRDVCVLHDKLVTIFSHSGSYKRFLASRGNLAQQLIDLLQDVLDSVPESSARPRLSKALIRLSRASGLHPTCFPLTDLQIRGHQVAAGAFGDIWKGLVRGQSVSVKVMRVFRDVEVRAAVQAFGREALIWRQLSHPNLLPFFGLYYLETRLCLVSPWMTNGHVLQFLENASPDTDRVSLMLDVAMGLEYLHAKHVVHGDLKGMNILVTPSHRACVADFGLSSIVNRSTLQFTHSTASARGGGTARYQAPELLLGETQSHYGSDIYAFACVCYEILTGKAPFFEHPSEATVIYKVLEGIRPSRPESIPFDDSLWLLLLECWNAQACDRPDASQIIQHLAGPTIGAKTVAAAVDWDDTISSRCRRSLRDWSLLPSVATIERRIFGDAIVDACQECFPERFVSDTPDHLPLILSPFNHDLPPRWHPSGILSPIHSDNFSAGETLPLGNLRSTFIPVSCLAHHATENSDGCSPQMCRVFVSARDLPVVPRNLPPMLPSPSAAEPNRPPTPNNFSFLLENYQRMLAKPPSDISYSNGHSSPQPLTSRHFQSWPAMHLDGNHSLLSTPDLSLCFTSPQETPSDNFAPTPDGSPFEGFSPQLFPPLSDDILGPSLHHEWYNSGLSLFGGEQLP</sequence>
<evidence type="ECO:0000313" key="2">
    <source>
        <dbReference type="EMBL" id="KAF7351293.1"/>
    </source>
</evidence>
<dbReference type="InterPro" id="IPR001245">
    <property type="entry name" value="Ser-Thr/Tyr_kinase_cat_dom"/>
</dbReference>
<dbReference type="PANTHER" id="PTHR44329">
    <property type="entry name" value="SERINE/THREONINE-PROTEIN KINASE TNNI3K-RELATED"/>
    <property type="match status" value="1"/>
</dbReference>